<evidence type="ECO:0000256" key="1">
    <source>
        <dbReference type="SAM" id="MobiDB-lite"/>
    </source>
</evidence>
<sequence>MQDDTRPAGADSTDNTPTPLGAVAVDDWTPSGWRSFKGTSRTIAADITETTEFRVDIAGEQDRDGTVDRYIHVLSAVYGDAINPAGARALAAALIDAADECERASAM</sequence>
<accession>A0A1X2FH40</accession>
<evidence type="ECO:0000313" key="2">
    <source>
        <dbReference type="EMBL" id="ORX17724.1"/>
    </source>
</evidence>
<feature type="region of interest" description="Disordered" evidence="1">
    <location>
        <begin position="1"/>
        <end position="25"/>
    </location>
</feature>
<gene>
    <name evidence="2" type="ORF">AWC31_14870</name>
</gene>
<comment type="caution">
    <text evidence="2">The sequence shown here is derived from an EMBL/GenBank/DDBJ whole genome shotgun (WGS) entry which is preliminary data.</text>
</comment>
<dbReference type="EMBL" id="LQQA01000006">
    <property type="protein sequence ID" value="ORX17724.1"/>
    <property type="molecule type" value="Genomic_DNA"/>
</dbReference>
<protein>
    <submittedName>
        <fullName evidence="2">Uncharacterized protein</fullName>
    </submittedName>
</protein>
<reference evidence="2 3" key="1">
    <citation type="submission" date="2016-01" db="EMBL/GenBank/DDBJ databases">
        <title>The new phylogeny of the genus Mycobacterium.</title>
        <authorList>
            <person name="Tarcisio F."/>
            <person name="Conor M."/>
            <person name="Antonella G."/>
            <person name="Elisabetta G."/>
            <person name="Giulia F.S."/>
            <person name="Sara T."/>
            <person name="Anna F."/>
            <person name="Clotilde B."/>
            <person name="Roberto B."/>
            <person name="Veronica D.S."/>
            <person name="Fabio R."/>
            <person name="Monica P."/>
            <person name="Olivier J."/>
            <person name="Enrico T."/>
            <person name="Nicola S."/>
        </authorList>
    </citation>
    <scope>NUCLEOTIDE SEQUENCE [LARGE SCALE GENOMIC DNA]</scope>
    <source>
        <strain evidence="2 3">ATCC 700010</strain>
    </source>
</reference>
<proteinExistence type="predicted"/>
<name>A0A1X2FH40_9MYCO</name>
<dbReference type="AlphaFoldDB" id="A0A1X2FH40"/>
<dbReference type="Proteomes" id="UP000193964">
    <property type="component" value="Unassembled WGS sequence"/>
</dbReference>
<organism evidence="2 3">
    <name type="scientific">Mycolicibacterium wolinskyi</name>
    <dbReference type="NCBI Taxonomy" id="59750"/>
    <lineage>
        <taxon>Bacteria</taxon>
        <taxon>Bacillati</taxon>
        <taxon>Actinomycetota</taxon>
        <taxon>Actinomycetes</taxon>
        <taxon>Mycobacteriales</taxon>
        <taxon>Mycobacteriaceae</taxon>
        <taxon>Mycolicibacterium</taxon>
    </lineage>
</organism>
<evidence type="ECO:0000313" key="3">
    <source>
        <dbReference type="Proteomes" id="UP000193964"/>
    </source>
</evidence>
<dbReference type="RefSeq" id="WP_085142872.1">
    <property type="nucleotide sequence ID" value="NZ_JACKUA010000019.1"/>
</dbReference>